<feature type="region of interest" description="Disordered" evidence="20">
    <location>
        <begin position="1823"/>
        <end position="1866"/>
    </location>
</feature>
<dbReference type="Pfam" id="PF25600">
    <property type="entry name" value="TRIM_CC"/>
    <property type="match status" value="1"/>
</dbReference>
<keyword evidence="8" id="KW-0862">Zinc</keyword>
<dbReference type="SMART" id="SM00184">
    <property type="entry name" value="RING"/>
    <property type="match status" value="1"/>
</dbReference>
<dbReference type="InterPro" id="IPR036322">
    <property type="entry name" value="WD40_repeat_dom_sf"/>
</dbReference>
<evidence type="ECO:0000256" key="15">
    <source>
        <dbReference type="ARBA" id="ARBA00060934"/>
    </source>
</evidence>
<keyword evidence="24" id="KW-1185">Reference proteome</keyword>
<feature type="repeat" description="WD" evidence="18">
    <location>
        <begin position="975"/>
        <end position="1008"/>
    </location>
</feature>
<dbReference type="PANTHER" id="PTHR14885">
    <property type="entry name" value="CILIA- AND FLAGELLA-ASSOCIATED PROTEIN 43-RELATED"/>
    <property type="match status" value="1"/>
</dbReference>
<dbReference type="EMBL" id="JAGTTL010000009">
    <property type="protein sequence ID" value="KAK6318093.1"/>
    <property type="molecule type" value="Genomic_DNA"/>
</dbReference>
<protein>
    <recommendedName>
        <fullName evidence="16">Cilia- and flagella-associated protein 44</fullName>
    </recommendedName>
</protein>
<dbReference type="PROSITE" id="PS00518">
    <property type="entry name" value="ZF_RING_1"/>
    <property type="match status" value="1"/>
</dbReference>
<dbReference type="InterPro" id="IPR017907">
    <property type="entry name" value="Znf_RING_CS"/>
</dbReference>
<dbReference type="SMART" id="SM00320">
    <property type="entry name" value="WD40"/>
    <property type="match status" value="6"/>
</dbReference>
<dbReference type="SMART" id="SM00336">
    <property type="entry name" value="BBOX"/>
    <property type="match status" value="1"/>
</dbReference>
<evidence type="ECO:0000256" key="17">
    <source>
        <dbReference type="PROSITE-ProRule" id="PRU00024"/>
    </source>
</evidence>
<dbReference type="SUPFAM" id="SSF57845">
    <property type="entry name" value="B-box zinc-binding domain"/>
    <property type="match status" value="1"/>
</dbReference>
<keyword evidence="10 19" id="KW-0175">Coiled coil</keyword>
<evidence type="ECO:0000256" key="16">
    <source>
        <dbReference type="ARBA" id="ARBA00074727"/>
    </source>
</evidence>
<evidence type="ECO:0000256" key="8">
    <source>
        <dbReference type="ARBA" id="ARBA00022833"/>
    </source>
</evidence>
<dbReference type="CDD" id="cd19769">
    <property type="entry name" value="Bbox2_TRIM16-like"/>
    <property type="match status" value="1"/>
</dbReference>
<evidence type="ECO:0000256" key="2">
    <source>
        <dbReference type="ARBA" id="ARBA00022490"/>
    </source>
</evidence>
<evidence type="ECO:0000313" key="23">
    <source>
        <dbReference type="EMBL" id="KAK6318093.1"/>
    </source>
</evidence>
<dbReference type="GO" id="GO:0007288">
    <property type="term" value="P:sperm axoneme assembly"/>
    <property type="evidence" value="ECO:0007669"/>
    <property type="project" value="UniProtKB-ARBA"/>
</dbReference>
<evidence type="ECO:0000256" key="12">
    <source>
        <dbReference type="ARBA" id="ARBA00023212"/>
    </source>
</evidence>
<evidence type="ECO:0000256" key="6">
    <source>
        <dbReference type="ARBA" id="ARBA00022737"/>
    </source>
</evidence>
<feature type="region of interest" description="Disordered" evidence="20">
    <location>
        <begin position="396"/>
        <end position="507"/>
    </location>
</feature>
<dbReference type="InterPro" id="IPR001841">
    <property type="entry name" value="Znf_RING"/>
</dbReference>
<dbReference type="FunFam" id="2.130.10.10:FF:000401">
    <property type="entry name" value="Cilia- and flagella-associated protein 44"/>
    <property type="match status" value="1"/>
</dbReference>
<comment type="caution">
    <text evidence="23">The sequence shown here is derived from an EMBL/GenBank/DDBJ whole genome shotgun (WGS) entry which is preliminary data.</text>
</comment>
<feature type="domain" description="RING-type" evidence="21">
    <location>
        <begin position="14"/>
        <end position="57"/>
    </location>
</feature>
<evidence type="ECO:0000256" key="1">
    <source>
        <dbReference type="ARBA" id="ARBA00004611"/>
    </source>
</evidence>
<feature type="compositionally biased region" description="Basic and acidic residues" evidence="20">
    <location>
        <begin position="414"/>
        <end position="424"/>
    </location>
</feature>
<organism evidence="23 24">
    <name type="scientific">Coregonus suidteri</name>
    <dbReference type="NCBI Taxonomy" id="861788"/>
    <lineage>
        <taxon>Eukaryota</taxon>
        <taxon>Metazoa</taxon>
        <taxon>Chordata</taxon>
        <taxon>Craniata</taxon>
        <taxon>Vertebrata</taxon>
        <taxon>Euteleostomi</taxon>
        <taxon>Actinopterygii</taxon>
        <taxon>Neopterygii</taxon>
        <taxon>Teleostei</taxon>
        <taxon>Protacanthopterygii</taxon>
        <taxon>Salmoniformes</taxon>
        <taxon>Salmonidae</taxon>
        <taxon>Coregoninae</taxon>
        <taxon>Coregonus</taxon>
    </lineage>
</organism>
<evidence type="ECO:0000256" key="4">
    <source>
        <dbReference type="ARBA" id="ARBA00022574"/>
    </source>
</evidence>
<evidence type="ECO:0000259" key="21">
    <source>
        <dbReference type="PROSITE" id="PS50089"/>
    </source>
</evidence>
<evidence type="ECO:0000259" key="22">
    <source>
        <dbReference type="PROSITE" id="PS50119"/>
    </source>
</evidence>
<feature type="region of interest" description="Disordered" evidence="20">
    <location>
        <begin position="1445"/>
        <end position="1467"/>
    </location>
</feature>
<dbReference type="Gene3D" id="2.130.10.10">
    <property type="entry name" value="YVTN repeat-like/Quinoprotein amine dehydrogenase"/>
    <property type="match status" value="3"/>
</dbReference>
<dbReference type="SUPFAM" id="SSF50978">
    <property type="entry name" value="WD40 repeat-like"/>
    <property type="match status" value="2"/>
</dbReference>
<dbReference type="InterPro" id="IPR015943">
    <property type="entry name" value="WD40/YVTN_repeat-like_dom_sf"/>
</dbReference>
<feature type="compositionally biased region" description="Polar residues" evidence="20">
    <location>
        <begin position="439"/>
        <end position="460"/>
    </location>
</feature>
<proteinExistence type="inferred from homology"/>
<sequence length="2205" mass="251328">MAEAILKDQDLLFCSICLDLLKDPVTIHCGHSYCMGCINSCWDQDDLKGVYSCPQCRHTFTPRPVLNRSTVLVEVVKKLKRTGPQASPAHCYAGPEDVECDVCTGRKLKAVKYCLVCLVSYCATHLQPHYDSLAFKKHKLVEASTQLQEKICPHHDKLLEVYCCTDQQCICLLCVMDEHKGHETVSAAAERTDRQKQLGKIQQQYQQRIQEMEKEVQELRQAMKTLTRSAQVTVDESDRIFIELIRSIERRRSEVKELIRAQEKIAVSRVQGLLVRLDREVAEMKRRDAELEQLSNTEDHIHFLQSFQSLAVPPGSEALPSPSFNPHISFERVKKLVSGLKVQLDDICKEEIVKMSENVMKVQIVRPLEPKTREEFLEYPCQLTVDPNTACGTLHLSEKNSKSHGCPATSQRQTKMDSSEKQTDEDNLQGDPTGKQEPSGETESENVQPPPENNTTSPSAGAQEAHTQAEDPSQDKAQAHAASEQVQQQPGGSSDAVEEEEERTGMKKLPEDMYYNYDELYSRPVITADSEIPENLLHLTHSFGYDCGRRANLQLLDERTLAFVAGNLLIFLDVRTKEQRYLRSCSGGGIGAVMAHPSNRYFAVAEKGDQPNIVIYEYPSLRPYRILRGGTGQAYSFVDFNREGTLLASVGSAPDYMLTLWEWRHEQVMLRCKAFSQDVYRVTFSPDNPGLLTTSGSGHIKFWKMASTFTGLKLQGLLGRFGKTALTDIEGYVELPDGKVVSGSEWGNMLLWDGGLIKVEICRKGGRTCHAGTIQQFALDEGELMTIGTDGAIRGWDFESIDTADCNDDRGLFEIEPMNEMVIGRNVSLSSMVKSCLPDSFIWFAQDSNGGIWKLDLSFSNITQDPECLFSFHAGVIQGMDVSSTSHLMATTALDRSVRIFDFLAKKELTTSRYKQGGTTLTWAPRLVNPSGGLVVVGFEDGVVRLLELYNPQSLRVVAGRSRYGHAELRLKQAFKPHNAPVTAIAYERNGEILATGSMDCTVFFFTVGDRYDPIGFVTVPGPVQGLEWSPQSHDNNTLLVLCKSGHVVEVQSPDPEAQNHGTTYHISGLPTRHFTFSSIKSHIKREEEIARRQALKEKRQKEREAQLKKAKEEGLEPTEEELQEVEEEEKEELPPLYTPDPPSPLCCGFYSQPGAFWLSMGGYDSGFLYHCKFSEQQGEDPLQRQDEPFTFLPVQNTDEDPIRTITFSSSRQLLLCGMQSGSVRAYPLQPSDFHLTSMQAFWALSVHDNQYGQLRQLRCSFDDQFVLTTGEDGNIFSFSLLPQEDLQKALQRSKAKVPSPRVGVEMEGVAQDIEDPSAYSIETAKQKLEMDRMRREAEMRKVERRSARTRPRLHRTELELDRRFREETERMTAQRVREARKELAWEEERHRIGLKKLQERFWDSLESDTVTVVAFQSDHRISTYRLLAMSQRFHELKQRERVWGPGQGGRNVGGTKLRSAKTAPTSQRTRRTWVGRLLWRPMWYAAKPNENCEDPEDVRAIRLATEKMGDFKLKTAKDFTVPEHLRMNAEKKRAQLVHLEEKIHERKTQMNSRIMALRDTKVRLVSRLRSQAQQLQAVQECLAPHFCSPAPTLPSLLPEETPERKLRYTRTTLQRYGALRAQRACTHGQEPEGGLTLLEQLEAEIEGEEETPYHTPADRREREVEEAGVTELEEEMREVEEIRLLYEEDSLLEQMSSSVWQFDAELCLLRHEKLWLDIQMKLADLRHVTLFQELLLLKEFEKRENSLQERLNACVEEEEDLRSKLEECKQALELKRRDISKLQERERAIAATFQGSLGENNKFADFLTRVFKKKIKRVKKKEKVGNDEEQEDSDEESDEESDWDDDEDDSGSESGGPLDDSVCPPNCDSELFENTVQLRERRLDLEELLVEEKKIADNLRKECDSLVKKEKVVHGSLKAAEGDLELFNREKQQKLNELDVVVPLRLHQIEFMSNGVVPCSLAPALVLNTVALGGLQERIKELQVEKSEQRDLYRQARQQHVQLIHDRNDMEAKIQSLEARCEQLMLMKFGKVVDLEALQTLSGNRNLEEMRQESRVREAAYTQELRQWEVKVTEARHAVTEVTRHHTERLLSMNSLLSQKKEMEDKLNTRQSKMGAQFQGRRHAEEDERRRLYQLVQSQAQEANALRQEINILSRKGGHILPPSQALLPPLPAAPARSTHTNPERLRHFKLGGGHPSTSSQGVE</sequence>
<evidence type="ECO:0000256" key="11">
    <source>
        <dbReference type="ARBA" id="ARBA00023069"/>
    </source>
</evidence>
<feature type="coiled-coil region" evidence="19">
    <location>
        <begin position="195"/>
        <end position="229"/>
    </location>
</feature>
<dbReference type="Pfam" id="PF00643">
    <property type="entry name" value="zf-B_box"/>
    <property type="match status" value="1"/>
</dbReference>
<keyword evidence="2" id="KW-0963">Cytoplasm</keyword>
<dbReference type="PROSITE" id="PS50119">
    <property type="entry name" value="ZF_BBOX"/>
    <property type="match status" value="1"/>
</dbReference>
<evidence type="ECO:0000256" key="10">
    <source>
        <dbReference type="ARBA" id="ARBA00023054"/>
    </source>
</evidence>
<dbReference type="InterPro" id="IPR013083">
    <property type="entry name" value="Znf_RING/FYVE/PHD"/>
</dbReference>
<feature type="compositionally biased region" description="Acidic residues" evidence="20">
    <location>
        <begin position="1828"/>
        <end position="1852"/>
    </location>
</feature>
<evidence type="ECO:0000256" key="5">
    <source>
        <dbReference type="ARBA" id="ARBA00022723"/>
    </source>
</evidence>
<evidence type="ECO:0000256" key="3">
    <source>
        <dbReference type="ARBA" id="ARBA00022553"/>
    </source>
</evidence>
<dbReference type="InterPro" id="IPR058030">
    <property type="entry name" value="TRIM8/14/16/25/29/45/65_CC"/>
</dbReference>
<evidence type="ECO:0000256" key="14">
    <source>
        <dbReference type="ARBA" id="ARBA00055223"/>
    </source>
</evidence>
<keyword evidence="9" id="KW-0282">Flagellum</keyword>
<evidence type="ECO:0000313" key="24">
    <source>
        <dbReference type="Proteomes" id="UP001356427"/>
    </source>
</evidence>
<dbReference type="Pfam" id="PF15227">
    <property type="entry name" value="zf-C3HC4_4"/>
    <property type="match status" value="1"/>
</dbReference>
<evidence type="ECO:0000256" key="9">
    <source>
        <dbReference type="ARBA" id="ARBA00022846"/>
    </source>
</evidence>
<evidence type="ECO:0000256" key="13">
    <source>
        <dbReference type="ARBA" id="ARBA00023273"/>
    </source>
</evidence>
<feature type="coiled-coil region" evidence="19">
    <location>
        <begin position="1663"/>
        <end position="1690"/>
    </location>
</feature>
<feature type="region of interest" description="Disordered" evidence="20">
    <location>
        <begin position="2161"/>
        <end position="2205"/>
    </location>
</feature>
<keyword evidence="4 18" id="KW-0853">WD repeat</keyword>
<feature type="domain" description="B box-type" evidence="22">
    <location>
        <begin position="147"/>
        <end position="187"/>
    </location>
</feature>
<dbReference type="PROSITE" id="PS50089">
    <property type="entry name" value="ZF_RING_2"/>
    <property type="match status" value="1"/>
</dbReference>
<dbReference type="InterPro" id="IPR001680">
    <property type="entry name" value="WD40_rpt"/>
</dbReference>
<dbReference type="SUPFAM" id="SSF57850">
    <property type="entry name" value="RING/U-box"/>
    <property type="match status" value="1"/>
</dbReference>
<feature type="compositionally biased region" description="Basic and acidic residues" evidence="20">
    <location>
        <begin position="1095"/>
        <end position="1115"/>
    </location>
</feature>
<dbReference type="Gene3D" id="4.10.830.40">
    <property type="match status" value="1"/>
</dbReference>
<feature type="coiled-coil region" evidence="19">
    <location>
        <begin position="1738"/>
        <end position="1786"/>
    </location>
</feature>
<dbReference type="Pfam" id="PF00400">
    <property type="entry name" value="WD40"/>
    <property type="match status" value="2"/>
</dbReference>
<comment type="similarity">
    <text evidence="15">Belongs to the CFAP44 family.</text>
</comment>
<dbReference type="Gene3D" id="3.30.40.10">
    <property type="entry name" value="Zinc/RING finger domain, C3HC4 (zinc finger)"/>
    <property type="match status" value="1"/>
</dbReference>
<gene>
    <name evidence="23" type="ORF">J4Q44_G00113840</name>
</gene>
<comment type="function">
    <text evidence="14">Flagellar protein involved in sperm flagellum axoneme organization and function.</text>
</comment>
<keyword evidence="5" id="KW-0479">Metal-binding</keyword>
<evidence type="ECO:0000256" key="7">
    <source>
        <dbReference type="ARBA" id="ARBA00022771"/>
    </source>
</evidence>
<dbReference type="Proteomes" id="UP001356427">
    <property type="component" value="Unassembled WGS sequence"/>
</dbReference>
<accession>A0AAN8R0L4</accession>
<dbReference type="Gene3D" id="3.30.160.60">
    <property type="entry name" value="Classic Zinc Finger"/>
    <property type="match status" value="1"/>
</dbReference>
<name>A0AAN8R0L4_9TELE</name>
<keyword evidence="6" id="KW-0677">Repeat</keyword>
<feature type="coiled-coil region" evidence="19">
    <location>
        <begin position="1883"/>
        <end position="1938"/>
    </location>
</feature>
<evidence type="ECO:0000256" key="18">
    <source>
        <dbReference type="PROSITE-ProRule" id="PRU00221"/>
    </source>
</evidence>
<keyword evidence="12" id="KW-0206">Cytoskeleton</keyword>
<dbReference type="InterPro" id="IPR000315">
    <property type="entry name" value="Znf_B-box"/>
</dbReference>
<dbReference type="GO" id="GO:0008270">
    <property type="term" value="F:zinc ion binding"/>
    <property type="evidence" value="ECO:0007669"/>
    <property type="project" value="UniProtKB-KW"/>
</dbReference>
<feature type="compositionally biased region" description="Acidic residues" evidence="20">
    <location>
        <begin position="1116"/>
        <end position="1132"/>
    </location>
</feature>
<keyword evidence="13" id="KW-0966">Cell projection</keyword>
<dbReference type="PROSITE" id="PS50082">
    <property type="entry name" value="WD_REPEATS_2"/>
    <property type="match status" value="1"/>
</dbReference>
<feature type="coiled-coil region" evidence="19">
    <location>
        <begin position="1973"/>
        <end position="2028"/>
    </location>
</feature>
<dbReference type="PANTHER" id="PTHR14885:SF3">
    <property type="entry name" value="CILIA- AND FLAGELLA-ASSOCIATED PROTEIN 44"/>
    <property type="match status" value="1"/>
</dbReference>
<keyword evidence="11" id="KW-0969">Cilium</keyword>
<reference evidence="23 24" key="1">
    <citation type="submission" date="2021-04" db="EMBL/GenBank/DDBJ databases">
        <authorList>
            <person name="De Guttry C."/>
            <person name="Zahm M."/>
            <person name="Klopp C."/>
            <person name="Cabau C."/>
            <person name="Louis A."/>
            <person name="Berthelot C."/>
            <person name="Parey E."/>
            <person name="Roest Crollius H."/>
            <person name="Montfort J."/>
            <person name="Robinson-Rechavi M."/>
            <person name="Bucao C."/>
            <person name="Bouchez O."/>
            <person name="Gislard M."/>
            <person name="Lluch J."/>
            <person name="Milhes M."/>
            <person name="Lampietro C."/>
            <person name="Lopez Roques C."/>
            <person name="Donnadieu C."/>
            <person name="Braasch I."/>
            <person name="Desvignes T."/>
            <person name="Postlethwait J."/>
            <person name="Bobe J."/>
            <person name="Wedekind C."/>
            <person name="Guiguen Y."/>
        </authorList>
    </citation>
    <scope>NUCLEOTIDE SEQUENCE [LARGE SCALE GENOMIC DNA]</scope>
    <source>
        <strain evidence="23">Cs_M1</strain>
        <tissue evidence="23">Blood</tissue>
    </source>
</reference>
<feature type="coiled-coil region" evidence="19">
    <location>
        <begin position="267"/>
        <end position="297"/>
    </location>
</feature>
<feature type="region of interest" description="Disordered" evidence="20">
    <location>
        <begin position="1095"/>
        <end position="1138"/>
    </location>
</feature>
<evidence type="ECO:0000256" key="20">
    <source>
        <dbReference type="SAM" id="MobiDB-lite"/>
    </source>
</evidence>
<comment type="subcellular location">
    <subcellularLocation>
        <location evidence="1">Cytoplasm</location>
        <location evidence="1">Cytoskeleton</location>
        <location evidence="1">Flagellum axoneme</location>
    </subcellularLocation>
</comment>
<evidence type="ECO:0000256" key="19">
    <source>
        <dbReference type="SAM" id="Coils"/>
    </source>
</evidence>
<feature type="compositionally biased region" description="Basic and acidic residues" evidence="20">
    <location>
        <begin position="467"/>
        <end position="478"/>
    </location>
</feature>
<dbReference type="FunFam" id="2.130.10.10:FF:000547">
    <property type="entry name" value="Cilia- and flagella-associated protein 44"/>
    <property type="match status" value="1"/>
</dbReference>
<keyword evidence="7 17" id="KW-0863">Zinc-finger</keyword>
<keyword evidence="3" id="KW-0597">Phosphoprotein</keyword>
<feature type="coiled-coil region" evidence="19">
    <location>
        <begin position="2094"/>
        <end position="2157"/>
    </location>
</feature>